<protein>
    <submittedName>
        <fullName evidence="1">Uncharacterized protein</fullName>
    </submittedName>
</protein>
<name>A0ABS5B1L2_9STRE</name>
<keyword evidence="2" id="KW-1185">Reference proteome</keyword>
<sequence>MKKKLSLILLLVAILGGIGFMVYQSQGVGTILDAKGVKLYQHGFQLYEEQIATYIKENYSGVSKIEFSPIFISGGDGHTMFTAKVVPVLYDNYGDKAYLGRSIGENDYGGYGLLGGLTVDFDGADEEVIELTDLESGRTIDVSKEKHLPKEARLTYSSKIDENIEALVADRQLKDIKKDQAGSPQAKVSYNTEIKKGEHWKWH</sequence>
<evidence type="ECO:0000313" key="2">
    <source>
        <dbReference type="Proteomes" id="UP001519296"/>
    </source>
</evidence>
<dbReference type="EMBL" id="PRDG01000001">
    <property type="protein sequence ID" value="MBP2622566.1"/>
    <property type="molecule type" value="Genomic_DNA"/>
</dbReference>
<proteinExistence type="predicted"/>
<gene>
    <name evidence="1" type="ORF">C4K46_01280</name>
</gene>
<dbReference type="RefSeq" id="WP_209627107.1">
    <property type="nucleotide sequence ID" value="NZ_PRDG01000001.1"/>
</dbReference>
<comment type="caution">
    <text evidence="1">The sequence shown here is derived from an EMBL/GenBank/DDBJ whole genome shotgun (WGS) entry which is preliminary data.</text>
</comment>
<evidence type="ECO:0000313" key="1">
    <source>
        <dbReference type="EMBL" id="MBP2622566.1"/>
    </source>
</evidence>
<organism evidence="1 2">
    <name type="scientific">Streptococcus oricebi</name>
    <dbReference type="NCBI Taxonomy" id="1547447"/>
    <lineage>
        <taxon>Bacteria</taxon>
        <taxon>Bacillati</taxon>
        <taxon>Bacillota</taxon>
        <taxon>Bacilli</taxon>
        <taxon>Lactobacillales</taxon>
        <taxon>Streptococcaceae</taxon>
        <taxon>Streptococcus</taxon>
    </lineage>
</organism>
<reference evidence="1 2" key="1">
    <citation type="submission" date="2018-02" db="EMBL/GenBank/DDBJ databases">
        <title>Draft genome sequence of Streptococcus oricebi CCUG 70868T type strain.</title>
        <authorList>
            <person name="Mendez V."/>
            <person name="Salva-Serra F."/>
            <person name="Jaen-Luchoro D."/>
            <person name="Gonzales-Siles L."/>
            <person name="Karlsson R."/>
            <person name="Engstrom-Jakobsson H."/>
            <person name="Busquets A."/>
            <person name="Gomila M."/>
            <person name="Pineiro-Iglesias B."/>
            <person name="Bennasar-Figueras A."/>
            <person name="Seeger M."/>
            <person name="Moore E."/>
        </authorList>
    </citation>
    <scope>NUCLEOTIDE SEQUENCE [LARGE SCALE GENOMIC DNA]</scope>
    <source>
        <strain evidence="1 2">CCUG 70868</strain>
    </source>
</reference>
<dbReference type="Proteomes" id="UP001519296">
    <property type="component" value="Unassembled WGS sequence"/>
</dbReference>
<accession>A0ABS5B1L2</accession>